<dbReference type="AlphaFoldDB" id="A0A9Q0GDG5"/>
<dbReference type="Pfam" id="PF03171">
    <property type="entry name" value="2OG-FeII_Oxy"/>
    <property type="match status" value="2"/>
</dbReference>
<evidence type="ECO:0000259" key="1">
    <source>
        <dbReference type="PROSITE" id="PS51471"/>
    </source>
</evidence>
<proteinExistence type="predicted"/>
<dbReference type="Proteomes" id="UP001141552">
    <property type="component" value="Unassembled WGS sequence"/>
</dbReference>
<dbReference type="EMBL" id="JAKUCV010001070">
    <property type="protein sequence ID" value="KAJ4847827.1"/>
    <property type="molecule type" value="Genomic_DNA"/>
</dbReference>
<reference evidence="2" key="1">
    <citation type="submission" date="2022-02" db="EMBL/GenBank/DDBJ databases">
        <authorList>
            <person name="Henning P.M."/>
            <person name="McCubbin A.G."/>
            <person name="Shore J.S."/>
        </authorList>
    </citation>
    <scope>NUCLEOTIDE SEQUENCE</scope>
    <source>
        <strain evidence="2">F60SS</strain>
        <tissue evidence="2">Leaves</tissue>
    </source>
</reference>
<accession>A0A9Q0GDG5</accession>
<dbReference type="InterPro" id="IPR044861">
    <property type="entry name" value="IPNS-like_FE2OG_OXY"/>
</dbReference>
<dbReference type="SUPFAM" id="SSF51197">
    <property type="entry name" value="Clavaminate synthase-like"/>
    <property type="match status" value="2"/>
</dbReference>
<protein>
    <recommendedName>
        <fullName evidence="1">Fe2OG dioxygenase domain-containing protein</fullName>
    </recommendedName>
</protein>
<sequence>MNLSEVEPGTEEWEVVKSQVYGALHEYGCFEAIFRKISAENRKGFAASLKETKKLCVSGQPFQGYSYQRPTTPLLETIAVRPADIKNVASNLWPELSPDFSKTVPSFLERLTEVDGIVRRMIVEYLGLEKYLEEHMNSTYYNARLMKYAAPGSKEQRLGAGDHTDKNITTVLYQNEVNGLEVQTKDGDQWIRVKPSPDSFIVQIGDSFQAWTNGRLLAPIHHVILTGDKARYSVGLFANPKPGHKIRAPAELTDEEHPMLYKPFEFQEFLESEFKLPVIDLSEVEPGTEEWEVVKSQVFDLPLESKKLCVSDQPFMGYNSYQRPISPLLETIAVRQADIKNIASNLWPELSPDFGKIVPSFMERLTEVDGIVRRMIVEYLGLEKYLEEHMNSTYYNARLMKYAAPGSNEQRLGAGDHTDKNITTVLYQNEVNGLEVQAKDGDRWIRVKPSPDSFIIQIGESFQAWINGRLLAPIHHVILTGDKARYSAGLFAYPKPGYKIRAPAELIDEEHPMLYKPFEYQELLGFYGTEAGRRAAST</sequence>
<dbReference type="InterPro" id="IPR050231">
    <property type="entry name" value="Iron_ascorbate_oxido_reductase"/>
</dbReference>
<feature type="non-terminal residue" evidence="2">
    <location>
        <position position="1"/>
    </location>
</feature>
<gene>
    <name evidence="2" type="ORF">Tsubulata_011781</name>
</gene>
<dbReference type="InterPro" id="IPR005123">
    <property type="entry name" value="Oxoglu/Fe-dep_dioxygenase_dom"/>
</dbReference>
<feature type="domain" description="Fe2OG dioxygenase" evidence="1">
    <location>
        <begin position="393"/>
        <end position="494"/>
    </location>
</feature>
<name>A0A9Q0GDG5_9ROSI</name>
<evidence type="ECO:0000313" key="3">
    <source>
        <dbReference type="Proteomes" id="UP001141552"/>
    </source>
</evidence>
<comment type="caution">
    <text evidence="2">The sequence shown here is derived from an EMBL/GenBank/DDBJ whole genome shotgun (WGS) entry which is preliminary data.</text>
</comment>
<reference evidence="2" key="2">
    <citation type="journal article" date="2023" name="Plants (Basel)">
        <title>Annotation of the Turnera subulata (Passifloraceae) Draft Genome Reveals the S-Locus Evolved after the Divergence of Turneroideae from Passifloroideae in a Stepwise Manner.</title>
        <authorList>
            <person name="Henning P.M."/>
            <person name="Roalson E.H."/>
            <person name="Mir W."/>
            <person name="McCubbin A.G."/>
            <person name="Shore J.S."/>
        </authorList>
    </citation>
    <scope>NUCLEOTIDE SEQUENCE</scope>
    <source>
        <strain evidence="2">F60SS</strain>
    </source>
</reference>
<evidence type="ECO:0000313" key="2">
    <source>
        <dbReference type="EMBL" id="KAJ4847827.1"/>
    </source>
</evidence>
<feature type="domain" description="Fe2OG dioxygenase" evidence="1">
    <location>
        <begin position="139"/>
        <end position="240"/>
    </location>
</feature>
<dbReference type="Gene3D" id="2.60.120.330">
    <property type="entry name" value="B-lactam Antibiotic, Isopenicillin N Synthase, Chain"/>
    <property type="match status" value="2"/>
</dbReference>
<dbReference type="PANTHER" id="PTHR47990">
    <property type="entry name" value="2-OXOGLUTARATE (2OG) AND FE(II)-DEPENDENT OXYGENASE SUPERFAMILY PROTEIN-RELATED"/>
    <property type="match status" value="1"/>
</dbReference>
<dbReference type="InterPro" id="IPR027443">
    <property type="entry name" value="IPNS-like_sf"/>
</dbReference>
<organism evidence="2 3">
    <name type="scientific">Turnera subulata</name>
    <dbReference type="NCBI Taxonomy" id="218843"/>
    <lineage>
        <taxon>Eukaryota</taxon>
        <taxon>Viridiplantae</taxon>
        <taxon>Streptophyta</taxon>
        <taxon>Embryophyta</taxon>
        <taxon>Tracheophyta</taxon>
        <taxon>Spermatophyta</taxon>
        <taxon>Magnoliopsida</taxon>
        <taxon>eudicotyledons</taxon>
        <taxon>Gunneridae</taxon>
        <taxon>Pentapetalae</taxon>
        <taxon>rosids</taxon>
        <taxon>fabids</taxon>
        <taxon>Malpighiales</taxon>
        <taxon>Passifloraceae</taxon>
        <taxon>Turnera</taxon>
    </lineage>
</organism>
<keyword evidence="3" id="KW-1185">Reference proteome</keyword>
<dbReference type="OrthoDB" id="288590at2759"/>
<dbReference type="PROSITE" id="PS51471">
    <property type="entry name" value="FE2OG_OXY"/>
    <property type="match status" value="2"/>
</dbReference>